<feature type="domain" description="Copper-binding protein MbnP-like" evidence="2">
    <location>
        <begin position="38"/>
        <end position="233"/>
    </location>
</feature>
<dbReference type="OrthoDB" id="1422031at2"/>
<organism evidence="3 4">
    <name type="scientific">Flavobacterium zepuense</name>
    <dbReference type="NCBI Taxonomy" id="2593302"/>
    <lineage>
        <taxon>Bacteria</taxon>
        <taxon>Pseudomonadati</taxon>
        <taxon>Bacteroidota</taxon>
        <taxon>Flavobacteriia</taxon>
        <taxon>Flavobacteriales</taxon>
        <taxon>Flavobacteriaceae</taxon>
        <taxon>Flavobacterium</taxon>
    </lineage>
</organism>
<dbReference type="Pfam" id="PF20243">
    <property type="entry name" value="MbnP"/>
    <property type="match status" value="1"/>
</dbReference>
<dbReference type="AlphaFoldDB" id="A0A552V3U6"/>
<reference evidence="3 4" key="1">
    <citation type="submission" date="2019-07" db="EMBL/GenBank/DDBJ databases">
        <title>Flavobacterium sp. nov., isolated from glacier ice.</title>
        <authorList>
            <person name="Liu Q."/>
            <person name="Xin Y.-H."/>
        </authorList>
    </citation>
    <scope>NUCLEOTIDE SEQUENCE [LARGE SCALE GENOMIC DNA]</scope>
    <source>
        <strain evidence="3 4">ZT4R6</strain>
    </source>
</reference>
<gene>
    <name evidence="3" type="ORF">FMM05_07420</name>
</gene>
<evidence type="ECO:0000313" key="4">
    <source>
        <dbReference type="Proteomes" id="UP000320643"/>
    </source>
</evidence>
<evidence type="ECO:0000256" key="1">
    <source>
        <dbReference type="SAM" id="SignalP"/>
    </source>
</evidence>
<sequence>MKFKLQHIVAVMAMAASLVSCNDDDDSSQNLEGTFGDAELFFENGFAGNEFNLGAPYINGNGETITINRLNYIISNVVFIKADGTEYTYPKADSYFIVSEEAGSFTVHLEQLPAGDYTKVRFGVGVDTAQYQLGLEAQQDFWSLAITNNMASVWANGYRFVNTEGTFTSATVPLAKAFSMYQQNTNGNDNYNEITFNLPNTARVRHDIAPSIHFKTDVSLFLDGANKIVLANNLTADGSAAVIDGGDNLVKIAGNTDAVFSVDHVHNESGTEHAD</sequence>
<name>A0A552V3U6_9FLAO</name>
<dbReference type="PROSITE" id="PS51257">
    <property type="entry name" value="PROKAR_LIPOPROTEIN"/>
    <property type="match status" value="1"/>
</dbReference>
<dbReference type="InterPro" id="IPR046863">
    <property type="entry name" value="MbnP-like_dom"/>
</dbReference>
<protein>
    <recommendedName>
        <fullName evidence="2">Copper-binding protein MbnP-like domain-containing protein</fullName>
    </recommendedName>
</protein>
<feature type="chain" id="PRO_5022197452" description="Copper-binding protein MbnP-like domain-containing protein" evidence="1">
    <location>
        <begin position="23"/>
        <end position="275"/>
    </location>
</feature>
<comment type="caution">
    <text evidence="3">The sequence shown here is derived from an EMBL/GenBank/DDBJ whole genome shotgun (WGS) entry which is preliminary data.</text>
</comment>
<dbReference type="EMBL" id="VJVZ01000004">
    <property type="protein sequence ID" value="TRW25131.1"/>
    <property type="molecule type" value="Genomic_DNA"/>
</dbReference>
<keyword evidence="1" id="KW-0732">Signal</keyword>
<dbReference type="RefSeq" id="WP_143372713.1">
    <property type="nucleotide sequence ID" value="NZ_VJVZ01000004.1"/>
</dbReference>
<keyword evidence="4" id="KW-1185">Reference proteome</keyword>
<dbReference type="Proteomes" id="UP000320643">
    <property type="component" value="Unassembled WGS sequence"/>
</dbReference>
<evidence type="ECO:0000259" key="2">
    <source>
        <dbReference type="Pfam" id="PF20243"/>
    </source>
</evidence>
<evidence type="ECO:0000313" key="3">
    <source>
        <dbReference type="EMBL" id="TRW25131.1"/>
    </source>
</evidence>
<proteinExistence type="predicted"/>
<accession>A0A552V3U6</accession>
<feature type="signal peptide" evidence="1">
    <location>
        <begin position="1"/>
        <end position="22"/>
    </location>
</feature>